<evidence type="ECO:0000313" key="2">
    <source>
        <dbReference type="EMBL" id="KIL59514.1"/>
    </source>
</evidence>
<protein>
    <submittedName>
        <fullName evidence="2">Uncharacterized protein</fullName>
    </submittedName>
</protein>
<name>A0A0C2SZG9_AMAMK</name>
<dbReference type="HOGENOM" id="CLU_1495805_0_0_1"/>
<keyword evidence="3" id="KW-1185">Reference proteome</keyword>
<accession>A0A0C2SZG9</accession>
<organism evidence="2 3">
    <name type="scientific">Amanita muscaria (strain Koide BX008)</name>
    <dbReference type="NCBI Taxonomy" id="946122"/>
    <lineage>
        <taxon>Eukaryota</taxon>
        <taxon>Fungi</taxon>
        <taxon>Dikarya</taxon>
        <taxon>Basidiomycota</taxon>
        <taxon>Agaricomycotina</taxon>
        <taxon>Agaricomycetes</taxon>
        <taxon>Agaricomycetidae</taxon>
        <taxon>Agaricales</taxon>
        <taxon>Pluteineae</taxon>
        <taxon>Amanitaceae</taxon>
        <taxon>Amanita</taxon>
    </lineage>
</organism>
<proteinExistence type="predicted"/>
<reference evidence="2 3" key="1">
    <citation type="submission" date="2014-04" db="EMBL/GenBank/DDBJ databases">
        <title>Evolutionary Origins and Diversification of the Mycorrhizal Mutualists.</title>
        <authorList>
            <consortium name="DOE Joint Genome Institute"/>
            <consortium name="Mycorrhizal Genomics Consortium"/>
            <person name="Kohler A."/>
            <person name="Kuo A."/>
            <person name="Nagy L.G."/>
            <person name="Floudas D."/>
            <person name="Copeland A."/>
            <person name="Barry K.W."/>
            <person name="Cichocki N."/>
            <person name="Veneault-Fourrey C."/>
            <person name="LaButti K."/>
            <person name="Lindquist E.A."/>
            <person name="Lipzen A."/>
            <person name="Lundell T."/>
            <person name="Morin E."/>
            <person name="Murat C."/>
            <person name="Riley R."/>
            <person name="Ohm R."/>
            <person name="Sun H."/>
            <person name="Tunlid A."/>
            <person name="Henrissat B."/>
            <person name="Grigoriev I.V."/>
            <person name="Hibbett D.S."/>
            <person name="Martin F."/>
        </authorList>
    </citation>
    <scope>NUCLEOTIDE SEQUENCE [LARGE SCALE GENOMIC DNA]</scope>
    <source>
        <strain evidence="2 3">Koide BX008</strain>
    </source>
</reference>
<dbReference type="Proteomes" id="UP000054549">
    <property type="component" value="Unassembled WGS sequence"/>
</dbReference>
<evidence type="ECO:0000313" key="3">
    <source>
        <dbReference type="Proteomes" id="UP000054549"/>
    </source>
</evidence>
<feature type="region of interest" description="Disordered" evidence="1">
    <location>
        <begin position="1"/>
        <end position="24"/>
    </location>
</feature>
<gene>
    <name evidence="2" type="ORF">M378DRAFT_14741</name>
</gene>
<sequence>MSLRHSDAEIGDLSPSPPYTPSDLESLLREEWDDYFDRVAENTVMEGGSNRPMNEDNGIKEYLRLAFCEYFGIGHDSQQFTVTELDSFPYLQYEVTDRENPSDPGYLVSSEELELEQFSVEWVIEQNIYKREIFPYTIPFPAGHELIQSGDTHPALDWLRRGLVNLGNHHEGWQHVEFKL</sequence>
<dbReference type="EMBL" id="KN818314">
    <property type="protein sequence ID" value="KIL59514.1"/>
    <property type="molecule type" value="Genomic_DNA"/>
</dbReference>
<dbReference type="AlphaFoldDB" id="A0A0C2SZG9"/>
<dbReference type="InParanoid" id="A0A0C2SZG9"/>
<evidence type="ECO:0000256" key="1">
    <source>
        <dbReference type="SAM" id="MobiDB-lite"/>
    </source>
</evidence>